<dbReference type="InterPro" id="IPR043519">
    <property type="entry name" value="NT_sf"/>
</dbReference>
<evidence type="ECO:0008006" key="3">
    <source>
        <dbReference type="Google" id="ProtNLM"/>
    </source>
</evidence>
<dbReference type="Pfam" id="PF04229">
    <property type="entry name" value="GrpB"/>
    <property type="match status" value="1"/>
</dbReference>
<keyword evidence="2" id="KW-1185">Reference proteome</keyword>
<comment type="caution">
    <text evidence="1">The sequence shown here is derived from an EMBL/GenBank/DDBJ whole genome shotgun (WGS) entry which is preliminary data.</text>
</comment>
<evidence type="ECO:0000313" key="1">
    <source>
        <dbReference type="EMBL" id="GGL04315.1"/>
    </source>
</evidence>
<proteinExistence type="predicted"/>
<organism evidence="1 2">
    <name type="scientific">Deinococcus radiotolerans</name>
    <dbReference type="NCBI Taxonomy" id="1309407"/>
    <lineage>
        <taxon>Bacteria</taxon>
        <taxon>Thermotogati</taxon>
        <taxon>Deinococcota</taxon>
        <taxon>Deinococci</taxon>
        <taxon>Deinococcales</taxon>
        <taxon>Deinococcaceae</taxon>
        <taxon>Deinococcus</taxon>
    </lineage>
</organism>
<dbReference type="SUPFAM" id="SSF81301">
    <property type="entry name" value="Nucleotidyltransferase"/>
    <property type="match status" value="1"/>
</dbReference>
<dbReference type="InterPro" id="IPR007344">
    <property type="entry name" value="GrpB/CoaE"/>
</dbReference>
<gene>
    <name evidence="1" type="ORF">GCM10010844_23750</name>
</gene>
<dbReference type="EMBL" id="BMPE01000006">
    <property type="protein sequence ID" value="GGL04315.1"/>
    <property type="molecule type" value="Genomic_DNA"/>
</dbReference>
<dbReference type="Proteomes" id="UP000604341">
    <property type="component" value="Unassembled WGS sequence"/>
</dbReference>
<dbReference type="PANTHER" id="PTHR34822">
    <property type="entry name" value="GRPB DOMAIN PROTEIN (AFU_ORTHOLOGUE AFUA_1G01530)"/>
    <property type="match status" value="1"/>
</dbReference>
<evidence type="ECO:0000313" key="2">
    <source>
        <dbReference type="Proteomes" id="UP000604341"/>
    </source>
</evidence>
<dbReference type="Gene3D" id="3.30.460.10">
    <property type="entry name" value="Beta Polymerase, domain 2"/>
    <property type="match status" value="1"/>
</dbReference>
<accession>A0ABQ2FKW9</accession>
<sequence>MTGENQAKQLVIVPSRPEWATRFQALAAPLRAALPGVTLHHIGSTAVPGLSAKDVIDIQIGLPDLSAAPGVLAVLAALNYEPRPSVTHDHHPPGLRLSPPELRKAYARRAQQVHVHIREAGRFNHRYPLLMRDYLRASPAAAAAYGEVKVQLARLHPHDVDAYYAVKDPAMDLITAGAEHWAARVDWQLPPGDA</sequence>
<dbReference type="PANTHER" id="PTHR34822:SF1">
    <property type="entry name" value="GRPB FAMILY PROTEIN"/>
    <property type="match status" value="1"/>
</dbReference>
<reference evidence="2" key="1">
    <citation type="journal article" date="2019" name="Int. J. Syst. Evol. Microbiol.">
        <title>The Global Catalogue of Microorganisms (GCM) 10K type strain sequencing project: providing services to taxonomists for standard genome sequencing and annotation.</title>
        <authorList>
            <consortium name="The Broad Institute Genomics Platform"/>
            <consortium name="The Broad Institute Genome Sequencing Center for Infectious Disease"/>
            <person name="Wu L."/>
            <person name="Ma J."/>
        </authorList>
    </citation>
    <scope>NUCLEOTIDE SEQUENCE [LARGE SCALE GENOMIC DNA]</scope>
    <source>
        <strain evidence="2">JCM 19173</strain>
    </source>
</reference>
<dbReference type="RefSeq" id="WP_189069227.1">
    <property type="nucleotide sequence ID" value="NZ_BMPE01000006.1"/>
</dbReference>
<name>A0ABQ2FKW9_9DEIO</name>
<protein>
    <recommendedName>
        <fullName evidence="3">GrpB family protein</fullName>
    </recommendedName>
</protein>